<evidence type="ECO:0008006" key="6">
    <source>
        <dbReference type="Google" id="ProtNLM"/>
    </source>
</evidence>
<dbReference type="SMART" id="SM00369">
    <property type="entry name" value="LRR_TYP"/>
    <property type="match status" value="3"/>
</dbReference>
<gene>
    <name evidence="4" type="ORF">OKA104_LOCUS28626</name>
</gene>
<evidence type="ECO:0000313" key="5">
    <source>
        <dbReference type="Proteomes" id="UP000663881"/>
    </source>
</evidence>
<keyword evidence="3" id="KW-0732">Signal</keyword>
<dbReference type="AlphaFoldDB" id="A0A819MGU4"/>
<sequence>MQMKIFYILQLIYLLQIQLIINANPIRATKSKNTQEIHCPQKKTDSDIIKLFPFFVESNPMLPKPSMTYGLMTNGKINSIEIINQKTCIPSIIFCLKNLEKLIINNSYFCDSTKQINGKMEYLPEQIIKFEKLKTLKISHVNLTFLPNIIGNLISLTDLTISNTNLEYLPETMSFLKSLVEITLIDNTHLRSIKPTDGLPALQILIARHCSIQDLPRNLPKLKDLFMSYNNLTSLSGIETLSNKENKKQNFEFNNNRITVIAPEIRHVHTLSRLHLDHNQLQNLPTDMFDMKKLAHLYLRNNSFLLNETIMSRCFLKADFEIKMIFEECIELYFINN</sequence>
<feature type="chain" id="PRO_5032886519" description="Leucine rich repeat protein" evidence="3">
    <location>
        <begin position="24"/>
        <end position="337"/>
    </location>
</feature>
<reference evidence="4" key="1">
    <citation type="submission" date="2021-02" db="EMBL/GenBank/DDBJ databases">
        <authorList>
            <person name="Nowell W R."/>
        </authorList>
    </citation>
    <scope>NUCLEOTIDE SEQUENCE</scope>
</reference>
<dbReference type="GO" id="GO:0005737">
    <property type="term" value="C:cytoplasm"/>
    <property type="evidence" value="ECO:0007669"/>
    <property type="project" value="TreeGrafter"/>
</dbReference>
<feature type="signal peptide" evidence="3">
    <location>
        <begin position="1"/>
        <end position="23"/>
    </location>
</feature>
<dbReference type="EMBL" id="CAJOAY010002793">
    <property type="protein sequence ID" value="CAF3980385.1"/>
    <property type="molecule type" value="Genomic_DNA"/>
</dbReference>
<dbReference type="Pfam" id="PF13855">
    <property type="entry name" value="LRR_8"/>
    <property type="match status" value="1"/>
</dbReference>
<dbReference type="InterPro" id="IPR001611">
    <property type="entry name" value="Leu-rich_rpt"/>
</dbReference>
<dbReference type="Gene3D" id="3.80.10.10">
    <property type="entry name" value="Ribonuclease Inhibitor"/>
    <property type="match status" value="2"/>
</dbReference>
<keyword evidence="2" id="KW-0677">Repeat</keyword>
<dbReference type="PROSITE" id="PS51450">
    <property type="entry name" value="LRR"/>
    <property type="match status" value="1"/>
</dbReference>
<dbReference type="InterPro" id="IPR003591">
    <property type="entry name" value="Leu-rich_rpt_typical-subtyp"/>
</dbReference>
<dbReference type="InterPro" id="IPR032675">
    <property type="entry name" value="LRR_dom_sf"/>
</dbReference>
<proteinExistence type="predicted"/>
<dbReference type="PANTHER" id="PTHR48051">
    <property type="match status" value="1"/>
</dbReference>
<protein>
    <recommendedName>
        <fullName evidence="6">Leucine rich repeat protein</fullName>
    </recommendedName>
</protein>
<dbReference type="InterPro" id="IPR050216">
    <property type="entry name" value="LRR_domain-containing"/>
</dbReference>
<evidence type="ECO:0000256" key="2">
    <source>
        <dbReference type="ARBA" id="ARBA00022737"/>
    </source>
</evidence>
<evidence type="ECO:0000313" key="4">
    <source>
        <dbReference type="EMBL" id="CAF3980385.1"/>
    </source>
</evidence>
<dbReference type="Proteomes" id="UP000663881">
    <property type="component" value="Unassembled WGS sequence"/>
</dbReference>
<keyword evidence="1" id="KW-0433">Leucine-rich repeat</keyword>
<name>A0A819MGU4_9BILA</name>
<comment type="caution">
    <text evidence="4">The sequence shown here is derived from an EMBL/GenBank/DDBJ whole genome shotgun (WGS) entry which is preliminary data.</text>
</comment>
<dbReference type="SUPFAM" id="SSF52058">
    <property type="entry name" value="L domain-like"/>
    <property type="match status" value="1"/>
</dbReference>
<evidence type="ECO:0000256" key="3">
    <source>
        <dbReference type="SAM" id="SignalP"/>
    </source>
</evidence>
<dbReference type="PANTHER" id="PTHR48051:SF54">
    <property type="entry name" value="LEUCINE-RICH REPEAT-CONTAINING PROTEIN"/>
    <property type="match status" value="1"/>
</dbReference>
<organism evidence="4 5">
    <name type="scientific">Adineta steineri</name>
    <dbReference type="NCBI Taxonomy" id="433720"/>
    <lineage>
        <taxon>Eukaryota</taxon>
        <taxon>Metazoa</taxon>
        <taxon>Spiralia</taxon>
        <taxon>Gnathifera</taxon>
        <taxon>Rotifera</taxon>
        <taxon>Eurotatoria</taxon>
        <taxon>Bdelloidea</taxon>
        <taxon>Adinetida</taxon>
        <taxon>Adinetidae</taxon>
        <taxon>Adineta</taxon>
    </lineage>
</organism>
<accession>A0A819MGU4</accession>
<evidence type="ECO:0000256" key="1">
    <source>
        <dbReference type="ARBA" id="ARBA00022614"/>
    </source>
</evidence>